<sequence length="540" mass="59053">MSGPGQRLEQVLENVGVDSVASSLEPSLLILLSEAVSKAKFNSAVRSALAVKLRQDPIQIITNYSYREMLIDALTSDKRVELTKRLGLSDGQDPQDSTIYSDIAKAITLAGFFGLTLSNETVRPSAQATSNLKSQYGLFDHQRSASNRVWAQIGSGHGRTILHMPTGAGKTRTAMHIVCRFLQTHEPTVVVWLASSSELLDQAADAITQAWSVLGNRPMNIHRAWGDYTVDVSSITDGVIIGGFQKLHYLNERSGADLLRLSRNVGLVVVDEAHQSIAPTFSKLIDRITGTGKYDALLGLTATPGRTWEDIDADAELAKFYDNRKVMLEIEGFSDPVEYLMTNGYLARPDFRRLHYTISDEDIPDLLKLKPILGDYDAATLSKLAMSSARNRIILDEIDSLIAEGHTRIILFASTVDHAKDISAVLSVKEVASEVVTGETPSALRSRAISRFRSDDSRPIVMCNYGVLTTGFDAPKTSAAIIARPTRSLVLFSQMVGRATRGVRAGGNETCVVSTVVDVELPGFRDVAEAFMNWEDVYDA</sequence>
<evidence type="ECO:0000313" key="4">
    <source>
        <dbReference type="Proteomes" id="UP000024942"/>
    </source>
</evidence>
<comment type="caution">
    <text evidence="3">The sequence shown here is derived from an EMBL/GenBank/DDBJ whole genome shotgun (WGS) entry which is preliminary data.</text>
</comment>
<dbReference type="GO" id="GO:0005524">
    <property type="term" value="F:ATP binding"/>
    <property type="evidence" value="ECO:0007669"/>
    <property type="project" value="InterPro"/>
</dbReference>
<dbReference type="eggNOG" id="COG1061">
    <property type="taxonomic scope" value="Bacteria"/>
</dbReference>
<dbReference type="InterPro" id="IPR001650">
    <property type="entry name" value="Helicase_C-like"/>
</dbReference>
<organism evidence="3 4">
    <name type="scientific">Hyphomonas oceanitis SCH89</name>
    <dbReference type="NCBI Taxonomy" id="1280953"/>
    <lineage>
        <taxon>Bacteria</taxon>
        <taxon>Pseudomonadati</taxon>
        <taxon>Pseudomonadota</taxon>
        <taxon>Alphaproteobacteria</taxon>
        <taxon>Hyphomonadales</taxon>
        <taxon>Hyphomonadaceae</taxon>
        <taxon>Hyphomonas</taxon>
    </lineage>
</organism>
<dbReference type="PROSITE" id="PS51194">
    <property type="entry name" value="HELICASE_CTER"/>
    <property type="match status" value="1"/>
</dbReference>
<dbReference type="EMBL" id="ARYL01000055">
    <property type="protein sequence ID" value="KDA00717.1"/>
    <property type="molecule type" value="Genomic_DNA"/>
</dbReference>
<dbReference type="SMART" id="SM00490">
    <property type="entry name" value="HELICc"/>
    <property type="match status" value="1"/>
</dbReference>
<dbReference type="SUPFAM" id="SSF52540">
    <property type="entry name" value="P-loop containing nucleoside triphosphate hydrolases"/>
    <property type="match status" value="1"/>
</dbReference>
<protein>
    <submittedName>
        <fullName evidence="3">Type III restriction protein res subunit</fullName>
    </submittedName>
</protein>
<reference evidence="3 4" key="1">
    <citation type="journal article" date="2014" name="Antonie Van Leeuwenhoek">
        <title>Hyphomonas beringensis sp. nov. and Hyphomonas chukchiensis sp. nov., isolated from surface seawater of the Bering Sea and Chukchi Sea.</title>
        <authorList>
            <person name="Li C."/>
            <person name="Lai Q."/>
            <person name="Li G."/>
            <person name="Dong C."/>
            <person name="Wang J."/>
            <person name="Liao Y."/>
            <person name="Shao Z."/>
        </authorList>
    </citation>
    <scope>NUCLEOTIDE SEQUENCE [LARGE SCALE GENOMIC DNA]</scope>
    <source>
        <strain evidence="3 4">SCH89</strain>
    </source>
</reference>
<dbReference type="STRING" id="1280953.HOC_19186"/>
<accession>A0A059G1H1</accession>
<feature type="domain" description="Helicase ATP-binding" evidence="1">
    <location>
        <begin position="151"/>
        <end position="304"/>
    </location>
</feature>
<dbReference type="OrthoDB" id="9803459at2"/>
<dbReference type="InterPro" id="IPR006935">
    <property type="entry name" value="Helicase/UvrB_N"/>
</dbReference>
<dbReference type="AlphaFoldDB" id="A0A059G1H1"/>
<keyword evidence="4" id="KW-1185">Reference proteome</keyword>
<name>A0A059G1H1_9PROT</name>
<feature type="domain" description="Helicase C-terminal" evidence="2">
    <location>
        <begin position="397"/>
        <end position="540"/>
    </location>
</feature>
<gene>
    <name evidence="3" type="ORF">HOC_19186</name>
</gene>
<dbReference type="Pfam" id="PF00271">
    <property type="entry name" value="Helicase_C"/>
    <property type="match status" value="1"/>
</dbReference>
<dbReference type="RefSeq" id="WP_051625120.1">
    <property type="nucleotide sequence ID" value="NZ_ARYL01000055.1"/>
</dbReference>
<dbReference type="InterPro" id="IPR014001">
    <property type="entry name" value="Helicase_ATP-bd"/>
</dbReference>
<evidence type="ECO:0000259" key="1">
    <source>
        <dbReference type="PROSITE" id="PS51192"/>
    </source>
</evidence>
<dbReference type="GO" id="GO:0016787">
    <property type="term" value="F:hydrolase activity"/>
    <property type="evidence" value="ECO:0007669"/>
    <property type="project" value="InterPro"/>
</dbReference>
<evidence type="ECO:0000313" key="3">
    <source>
        <dbReference type="EMBL" id="KDA00717.1"/>
    </source>
</evidence>
<dbReference type="Pfam" id="PF04851">
    <property type="entry name" value="ResIII"/>
    <property type="match status" value="1"/>
</dbReference>
<dbReference type="PANTHER" id="PTHR47396:SF1">
    <property type="entry name" value="ATP-DEPENDENT HELICASE IRC3-RELATED"/>
    <property type="match status" value="1"/>
</dbReference>
<dbReference type="GO" id="GO:0005829">
    <property type="term" value="C:cytosol"/>
    <property type="evidence" value="ECO:0007669"/>
    <property type="project" value="TreeGrafter"/>
</dbReference>
<dbReference type="Gene3D" id="3.40.50.300">
    <property type="entry name" value="P-loop containing nucleotide triphosphate hydrolases"/>
    <property type="match status" value="2"/>
</dbReference>
<dbReference type="Proteomes" id="UP000024942">
    <property type="component" value="Unassembled WGS sequence"/>
</dbReference>
<dbReference type="SMART" id="SM00487">
    <property type="entry name" value="DEXDc"/>
    <property type="match status" value="1"/>
</dbReference>
<dbReference type="PANTHER" id="PTHR47396">
    <property type="entry name" value="TYPE I RESTRICTION ENZYME ECOKI R PROTEIN"/>
    <property type="match status" value="1"/>
</dbReference>
<dbReference type="InterPro" id="IPR027417">
    <property type="entry name" value="P-loop_NTPase"/>
</dbReference>
<dbReference type="PROSITE" id="PS51192">
    <property type="entry name" value="HELICASE_ATP_BIND_1"/>
    <property type="match status" value="1"/>
</dbReference>
<evidence type="ECO:0000259" key="2">
    <source>
        <dbReference type="PROSITE" id="PS51194"/>
    </source>
</evidence>
<dbReference type="GO" id="GO:0003677">
    <property type="term" value="F:DNA binding"/>
    <property type="evidence" value="ECO:0007669"/>
    <property type="project" value="InterPro"/>
</dbReference>
<dbReference type="PATRIC" id="fig|1280953.3.peg.3837"/>
<dbReference type="InterPro" id="IPR050742">
    <property type="entry name" value="Helicase_Restrict-Modif_Enz"/>
</dbReference>
<proteinExistence type="predicted"/>